<reference evidence="1 2" key="1">
    <citation type="journal article" date="2014" name="PLoS Genet.">
        <title>Phylogenetically driven sequencing of extremely halophilic archaea reveals strategies for static and dynamic osmo-response.</title>
        <authorList>
            <person name="Becker E.A."/>
            <person name="Seitzer P.M."/>
            <person name="Tritt A."/>
            <person name="Larsen D."/>
            <person name="Krusor M."/>
            <person name="Yao A.I."/>
            <person name="Wu D."/>
            <person name="Madern D."/>
            <person name="Eisen J.A."/>
            <person name="Darling A.E."/>
            <person name="Facciotti M.T."/>
        </authorList>
    </citation>
    <scope>NUCLEOTIDE SEQUENCE [LARGE SCALE GENOMIC DNA]</scope>
    <source>
        <strain evidence="1 2">DSM 10524</strain>
    </source>
</reference>
<evidence type="ECO:0000313" key="1">
    <source>
        <dbReference type="EMBL" id="ELY56258.1"/>
    </source>
</evidence>
<protein>
    <submittedName>
        <fullName evidence="1">Uncharacterized protein</fullName>
    </submittedName>
</protein>
<dbReference type="Gene3D" id="3.40.50.1820">
    <property type="entry name" value="alpha/beta hydrolase"/>
    <property type="match status" value="1"/>
</dbReference>
<dbReference type="eggNOG" id="ENOG502N5II">
    <property type="taxonomic scope" value="Archaea"/>
</dbReference>
<dbReference type="STRING" id="1227497.C491_14962"/>
<sequence>MNRHELIDVATISMSGLLLRNSRFFSRSVSSAPIGAVVSGTAIDIENIRTGGVQGVSASTPIGEFQAAYLVSQWRGRDAPTLLYHHGSGEQPFDFGRFSSSSFGRLFGTNFDRDINLIALRAPFHDRSNREYVRAMDDLENFVGMLATSASLIEALVGRLRDTGFSAILAAGISLGGWAINLHRAYYAGVDRYVPVFAGAQLGEMFVSSIYRKLVAEPARANPEVLRTVLDFADAFTSDNADDCDPLLARYDRIIEFETQRFAYEESDLGVLEKGHVTGSLATDALRAHIQRSVAKTCE</sequence>
<accession>L9X6M9</accession>
<name>L9X6M9_9EURY</name>
<dbReference type="Proteomes" id="UP000011688">
    <property type="component" value="Unassembled WGS sequence"/>
</dbReference>
<dbReference type="PATRIC" id="fig|1227497.3.peg.3052"/>
<keyword evidence="2" id="KW-1185">Reference proteome</keyword>
<dbReference type="RefSeq" id="WP_005557602.1">
    <property type="nucleotide sequence ID" value="NZ_AOIB01000028.1"/>
</dbReference>
<dbReference type="EMBL" id="AOIB01000028">
    <property type="protein sequence ID" value="ELY56258.1"/>
    <property type="molecule type" value="Genomic_DNA"/>
</dbReference>
<dbReference type="OrthoDB" id="296640at2157"/>
<dbReference type="SUPFAM" id="SSF53474">
    <property type="entry name" value="alpha/beta-Hydrolases"/>
    <property type="match status" value="1"/>
</dbReference>
<dbReference type="InterPro" id="IPR029058">
    <property type="entry name" value="AB_hydrolase_fold"/>
</dbReference>
<evidence type="ECO:0000313" key="2">
    <source>
        <dbReference type="Proteomes" id="UP000011688"/>
    </source>
</evidence>
<organism evidence="1 2">
    <name type="scientific">Natronococcus amylolyticus DSM 10524</name>
    <dbReference type="NCBI Taxonomy" id="1227497"/>
    <lineage>
        <taxon>Archaea</taxon>
        <taxon>Methanobacteriati</taxon>
        <taxon>Methanobacteriota</taxon>
        <taxon>Stenosarchaea group</taxon>
        <taxon>Halobacteria</taxon>
        <taxon>Halobacteriales</taxon>
        <taxon>Natrialbaceae</taxon>
        <taxon>Natronococcus</taxon>
    </lineage>
</organism>
<comment type="caution">
    <text evidence="1">The sequence shown here is derived from an EMBL/GenBank/DDBJ whole genome shotgun (WGS) entry which is preliminary data.</text>
</comment>
<gene>
    <name evidence="1" type="ORF">C491_14962</name>
</gene>
<proteinExistence type="predicted"/>
<dbReference type="AlphaFoldDB" id="L9X6M9"/>